<keyword evidence="3" id="KW-0560">Oxidoreductase</keyword>
<gene>
    <name evidence="9" type="ORF">CAT59_03615</name>
</gene>
<dbReference type="InterPro" id="IPR036812">
    <property type="entry name" value="NAD(P)_OxRdtase_dom_sf"/>
</dbReference>
<accession>A0A242UB86</accession>
<dbReference type="Proteomes" id="UP000195162">
    <property type="component" value="Unassembled WGS sequence"/>
</dbReference>
<dbReference type="InterPro" id="IPR020471">
    <property type="entry name" value="AKR"/>
</dbReference>
<dbReference type="PANTHER" id="PTHR43827:SF3">
    <property type="entry name" value="NADP-DEPENDENT OXIDOREDUCTASE DOMAIN-CONTAINING PROTEIN"/>
    <property type="match status" value="1"/>
</dbReference>
<dbReference type="GO" id="GO:0016616">
    <property type="term" value="F:oxidoreductase activity, acting on the CH-OH group of donors, NAD or NADP as acceptor"/>
    <property type="evidence" value="ECO:0007669"/>
    <property type="project" value="UniProtKB-ARBA"/>
</dbReference>
<dbReference type="RefSeq" id="WP_032055811.1">
    <property type="nucleotide sequence ID" value="NZ_JADVOL010000017.1"/>
</dbReference>
<evidence type="ECO:0000256" key="3">
    <source>
        <dbReference type="ARBA" id="ARBA00023002"/>
    </source>
</evidence>
<dbReference type="PRINTS" id="PR00069">
    <property type="entry name" value="ALDKETRDTASE"/>
</dbReference>
<evidence type="ECO:0000256" key="4">
    <source>
        <dbReference type="ARBA" id="ARBA00049445"/>
    </source>
</evidence>
<feature type="site" description="Lowers pKa of active site Tyr" evidence="7">
    <location>
        <position position="78"/>
    </location>
</feature>
<dbReference type="PROSITE" id="PS00063">
    <property type="entry name" value="ALDOKETO_REDUCTASE_3"/>
    <property type="match status" value="1"/>
</dbReference>
<dbReference type="FunFam" id="3.20.20.100:FF:000002">
    <property type="entry name" value="2,5-diketo-D-gluconic acid reductase A"/>
    <property type="match status" value="1"/>
</dbReference>
<feature type="binding site" evidence="6">
    <location>
        <position position="111"/>
    </location>
    <ligand>
        <name>substrate</name>
    </ligand>
</feature>
<proteinExistence type="inferred from homology"/>
<dbReference type="Pfam" id="PF00248">
    <property type="entry name" value="Aldo_ket_red"/>
    <property type="match status" value="1"/>
</dbReference>
<evidence type="ECO:0000256" key="6">
    <source>
        <dbReference type="PIRSR" id="PIRSR000097-2"/>
    </source>
</evidence>
<feature type="active site" description="Proton donor" evidence="5">
    <location>
        <position position="53"/>
    </location>
</feature>
<comment type="similarity">
    <text evidence="1">Belongs to the aldo/keto reductase family.</text>
</comment>
<feature type="domain" description="NADP-dependent oxidoreductase" evidence="8">
    <location>
        <begin position="19"/>
        <end position="260"/>
    </location>
</feature>
<dbReference type="SUPFAM" id="SSF51430">
    <property type="entry name" value="NAD(P)-linked oxidoreductase"/>
    <property type="match status" value="1"/>
</dbReference>
<evidence type="ECO:0000256" key="5">
    <source>
        <dbReference type="PIRSR" id="PIRSR000097-1"/>
    </source>
</evidence>
<evidence type="ECO:0000313" key="10">
    <source>
        <dbReference type="Proteomes" id="UP000195162"/>
    </source>
</evidence>
<organism evidence="9 10">
    <name type="scientific">Acinetobacter pittii</name>
    <name type="common">Acinetobacter genomosp. 3</name>
    <dbReference type="NCBI Taxonomy" id="48296"/>
    <lineage>
        <taxon>Bacteria</taxon>
        <taxon>Pseudomonadati</taxon>
        <taxon>Pseudomonadota</taxon>
        <taxon>Gammaproteobacteria</taxon>
        <taxon>Moraxellales</taxon>
        <taxon>Moraxellaceae</taxon>
        <taxon>Acinetobacter</taxon>
        <taxon>Acinetobacter calcoaceticus/baumannii complex</taxon>
    </lineage>
</organism>
<comment type="catalytic activity">
    <reaction evidence="4">
        <text>hydroxyacetone + NADP(+) = methylglyoxal + NADPH + H(+)</text>
        <dbReference type="Rhea" id="RHEA:27986"/>
        <dbReference type="ChEBI" id="CHEBI:15378"/>
        <dbReference type="ChEBI" id="CHEBI:17158"/>
        <dbReference type="ChEBI" id="CHEBI:27957"/>
        <dbReference type="ChEBI" id="CHEBI:57783"/>
        <dbReference type="ChEBI" id="CHEBI:58349"/>
    </reaction>
</comment>
<evidence type="ECO:0000259" key="8">
    <source>
        <dbReference type="Pfam" id="PF00248"/>
    </source>
</evidence>
<evidence type="ECO:0000313" key="9">
    <source>
        <dbReference type="EMBL" id="OTU30252.1"/>
    </source>
</evidence>
<dbReference type="PANTHER" id="PTHR43827">
    <property type="entry name" value="2,5-DIKETO-D-GLUCONIC ACID REDUCTASE"/>
    <property type="match status" value="1"/>
</dbReference>
<evidence type="ECO:0000256" key="1">
    <source>
        <dbReference type="ARBA" id="ARBA00007905"/>
    </source>
</evidence>
<name>A0A242UB86_ACIPI</name>
<sequence length="276" mass="31993">MIKNFKEQITLNDGMNIPKLGLGVWQATNQEASFAVREALQHGYGLIDTASIYGNEEGVGIGIRDSGIDRDNIFITTKVWNDSHGEKATTMALEKSLDLLKLNYIDLYLIHWPVAQREKYLETWQTLIKLKEKGLIRSIGVANFHKEHLEKVIKETNISPVLNQIELHPYMQQHKMRRFNKSLNIQTQSWSPLAQNKVLNNEMIKDISTKYNKTPAQIIIRWHLQNDLILIPKTTKLARIKENFDVFNFELEDEDLNKIALLDREERLGPDPDTFE</sequence>
<evidence type="ECO:0000256" key="7">
    <source>
        <dbReference type="PIRSR" id="PIRSR000097-3"/>
    </source>
</evidence>
<dbReference type="EMBL" id="NGIR01000010">
    <property type="protein sequence ID" value="OTU30252.1"/>
    <property type="molecule type" value="Genomic_DNA"/>
</dbReference>
<dbReference type="InterPro" id="IPR023210">
    <property type="entry name" value="NADP_OxRdtase_dom"/>
</dbReference>
<dbReference type="Gene3D" id="3.20.20.100">
    <property type="entry name" value="NADP-dependent oxidoreductase domain"/>
    <property type="match status" value="1"/>
</dbReference>
<evidence type="ECO:0000256" key="2">
    <source>
        <dbReference type="ARBA" id="ARBA00022857"/>
    </source>
</evidence>
<comment type="caution">
    <text evidence="9">The sequence shown here is derived from an EMBL/GenBank/DDBJ whole genome shotgun (WGS) entry which is preliminary data.</text>
</comment>
<reference evidence="9 10" key="1">
    <citation type="submission" date="2017-05" db="EMBL/GenBank/DDBJ databases">
        <authorList>
            <person name="Song R."/>
            <person name="Chenine A.L."/>
            <person name="Ruprecht R.M."/>
        </authorList>
    </citation>
    <scope>NUCLEOTIDE SEQUENCE [LARGE SCALE GENOMIC DNA]</scope>
    <source>
        <strain evidence="9 10">ARLG1955</strain>
    </source>
</reference>
<dbReference type="PIRSF" id="PIRSF000097">
    <property type="entry name" value="AKR"/>
    <property type="match status" value="1"/>
</dbReference>
<dbReference type="AlphaFoldDB" id="A0A242UB86"/>
<dbReference type="InterPro" id="IPR018170">
    <property type="entry name" value="Aldo/ket_reductase_CS"/>
</dbReference>
<keyword evidence="2" id="KW-0521">NADP</keyword>
<protein>
    <recommendedName>
        <fullName evidence="8">NADP-dependent oxidoreductase domain-containing protein</fullName>
    </recommendedName>
</protein>